<dbReference type="InterPro" id="IPR029026">
    <property type="entry name" value="tRNA_m1G_MTases_N"/>
</dbReference>
<evidence type="ECO:0000256" key="2">
    <source>
        <dbReference type="ARBA" id="ARBA00022603"/>
    </source>
</evidence>
<dbReference type="EMBL" id="FMXA01000005">
    <property type="protein sequence ID" value="SDA42266.1"/>
    <property type="molecule type" value="Genomic_DNA"/>
</dbReference>
<evidence type="ECO:0000256" key="3">
    <source>
        <dbReference type="ARBA" id="ARBA00022679"/>
    </source>
</evidence>
<dbReference type="Pfam" id="PF22435">
    <property type="entry name" value="MRM3-like_sub_bind"/>
    <property type="match status" value="1"/>
</dbReference>
<comment type="similarity">
    <text evidence="1">Belongs to the class IV-like SAM-binding methyltransferase superfamily. RNA methyltransferase TrmH family.</text>
</comment>
<dbReference type="GO" id="GO:0008173">
    <property type="term" value="F:RNA methyltransferase activity"/>
    <property type="evidence" value="ECO:0007669"/>
    <property type="project" value="InterPro"/>
</dbReference>
<dbReference type="PANTHER" id="PTHR43191">
    <property type="entry name" value="RRNA METHYLTRANSFERASE 3"/>
    <property type="match status" value="1"/>
</dbReference>
<dbReference type="RefSeq" id="WP_091363449.1">
    <property type="nucleotide sequence ID" value="NZ_FMXA01000005.1"/>
</dbReference>
<dbReference type="Gene3D" id="3.40.1280.10">
    <property type="match status" value="1"/>
</dbReference>
<dbReference type="InterPro" id="IPR029028">
    <property type="entry name" value="Alpha/beta_knot_MTases"/>
</dbReference>
<gene>
    <name evidence="6" type="ORF">SAMN02910343_00476</name>
</gene>
<dbReference type="Proteomes" id="UP000199689">
    <property type="component" value="Unassembled WGS sequence"/>
</dbReference>
<dbReference type="GO" id="GO:0032259">
    <property type="term" value="P:methylation"/>
    <property type="evidence" value="ECO:0007669"/>
    <property type="project" value="UniProtKB-KW"/>
</dbReference>
<protein>
    <submittedName>
        <fullName evidence="6">RNA methyltransferase, TrmH family</fullName>
    </submittedName>
</protein>
<dbReference type="InterPro" id="IPR053888">
    <property type="entry name" value="MRM3-like_sub_bind"/>
</dbReference>
<dbReference type="SUPFAM" id="SSF75217">
    <property type="entry name" value="alpha/beta knot"/>
    <property type="match status" value="1"/>
</dbReference>
<reference evidence="6 7" key="1">
    <citation type="submission" date="2016-10" db="EMBL/GenBank/DDBJ databases">
        <authorList>
            <person name="de Groot N.N."/>
        </authorList>
    </citation>
    <scope>NUCLEOTIDE SEQUENCE [LARGE SCALE GENOMIC DNA]</scope>
    <source>
        <strain evidence="6 7">DSM 15230</strain>
    </source>
</reference>
<keyword evidence="2 6" id="KW-0489">Methyltransferase</keyword>
<dbReference type="STRING" id="209880.SAMN02910343_00476"/>
<keyword evidence="3 6" id="KW-0808">Transferase</keyword>
<dbReference type="AlphaFoldDB" id="A0A1G5VA41"/>
<dbReference type="SUPFAM" id="SSF55315">
    <property type="entry name" value="L30e-like"/>
    <property type="match status" value="1"/>
</dbReference>
<dbReference type="PANTHER" id="PTHR43191:SF2">
    <property type="entry name" value="RRNA METHYLTRANSFERASE 3, MITOCHONDRIAL"/>
    <property type="match status" value="1"/>
</dbReference>
<dbReference type="GO" id="GO:0006396">
    <property type="term" value="P:RNA processing"/>
    <property type="evidence" value="ECO:0007669"/>
    <property type="project" value="InterPro"/>
</dbReference>
<feature type="domain" description="tRNA/rRNA methyltransferase SpoU type" evidence="4">
    <location>
        <begin position="119"/>
        <end position="258"/>
    </location>
</feature>
<dbReference type="Gene3D" id="3.30.1330.30">
    <property type="match status" value="1"/>
</dbReference>
<evidence type="ECO:0000259" key="4">
    <source>
        <dbReference type="Pfam" id="PF00588"/>
    </source>
</evidence>
<evidence type="ECO:0000313" key="6">
    <source>
        <dbReference type="EMBL" id="SDA42266.1"/>
    </source>
</evidence>
<feature type="domain" description="MRM3-like substrate binding" evidence="5">
    <location>
        <begin position="9"/>
        <end position="99"/>
    </location>
</feature>
<dbReference type="OrthoDB" id="9794400at2"/>
<dbReference type="GO" id="GO:0003723">
    <property type="term" value="F:RNA binding"/>
    <property type="evidence" value="ECO:0007669"/>
    <property type="project" value="InterPro"/>
</dbReference>
<keyword evidence="7" id="KW-1185">Reference proteome</keyword>
<accession>A0A1G5VA41</accession>
<evidence type="ECO:0000313" key="7">
    <source>
        <dbReference type="Proteomes" id="UP000199689"/>
    </source>
</evidence>
<dbReference type="Pfam" id="PF00588">
    <property type="entry name" value="SpoU_methylase"/>
    <property type="match status" value="1"/>
</dbReference>
<evidence type="ECO:0000256" key="1">
    <source>
        <dbReference type="ARBA" id="ARBA00007228"/>
    </source>
</evidence>
<proteinExistence type="inferred from homology"/>
<dbReference type="InterPro" id="IPR029064">
    <property type="entry name" value="Ribosomal_eL30-like_sf"/>
</dbReference>
<organism evidence="6 7">
    <name type="scientific">Allisonella histaminiformans</name>
    <dbReference type="NCBI Taxonomy" id="209880"/>
    <lineage>
        <taxon>Bacteria</taxon>
        <taxon>Bacillati</taxon>
        <taxon>Bacillota</taxon>
        <taxon>Negativicutes</taxon>
        <taxon>Veillonellales</taxon>
        <taxon>Veillonellaceae</taxon>
        <taxon>Allisonella</taxon>
    </lineage>
</organism>
<dbReference type="InterPro" id="IPR051259">
    <property type="entry name" value="rRNA_Methyltransferase"/>
</dbReference>
<sequence>MELITSKTNRWVKLAEQLKHRKFRDKFSKFIMEGVRSADDARNQGIRDVVCFVTEKAYEEPRTKSIVQEAQDELHWLVLCVPEPIMKLISGTETSQGIVLIVDKPKHSQEELDHVKGHYVLLEKVQDPGNLGTIIRTAAAAGCRGILLTEGSTDAYSEKAVRSSMGSVLRLPVYEKLSLEDVRDIKERNHLVMVGTSLHNAMPYKESPAFADGIIAFGNEGNGMSEDMLSLCDFSLYIPIHNGVESLNVTAAAAIILFHTAE</sequence>
<dbReference type="CDD" id="cd18095">
    <property type="entry name" value="SpoU-like_rRNA-MTase"/>
    <property type="match status" value="1"/>
</dbReference>
<evidence type="ECO:0000259" key="5">
    <source>
        <dbReference type="Pfam" id="PF22435"/>
    </source>
</evidence>
<dbReference type="GeneID" id="87755521"/>
<name>A0A1G5VA41_9FIRM</name>
<dbReference type="InterPro" id="IPR001537">
    <property type="entry name" value="SpoU_MeTrfase"/>
</dbReference>